<dbReference type="EMBL" id="UZAK01040264">
    <property type="protein sequence ID" value="VDP64328.1"/>
    <property type="molecule type" value="Genomic_DNA"/>
</dbReference>
<keyword evidence="2" id="KW-1185">Reference proteome</keyword>
<reference evidence="1 2" key="2">
    <citation type="submission" date="2018-11" db="EMBL/GenBank/DDBJ databases">
        <authorList>
            <consortium name="Pathogen Informatics"/>
        </authorList>
    </citation>
    <scope>NUCLEOTIDE SEQUENCE [LARGE SCALE GENOMIC DNA]</scope>
    <source>
        <strain evidence="1">Dakar</strain>
        <strain evidence="2">Dakar, Senegal</strain>
    </source>
</reference>
<reference evidence="3" key="1">
    <citation type="submission" date="2016-06" db="UniProtKB">
        <authorList>
            <consortium name="WormBaseParasite"/>
        </authorList>
    </citation>
    <scope>IDENTIFICATION</scope>
</reference>
<dbReference type="Proteomes" id="UP000279833">
    <property type="component" value="Unassembled WGS sequence"/>
</dbReference>
<evidence type="ECO:0000313" key="1">
    <source>
        <dbReference type="EMBL" id="VDP64328.1"/>
    </source>
</evidence>
<sequence>MLIYLFTCCYGARHIVHNLRLLSTQVRKHISVWSYNSERNSYKFCSRVFNRF</sequence>
<dbReference type="AlphaFoldDB" id="A0A183KRY8"/>
<accession>A0A183KRY8</accession>
<organism evidence="3">
    <name type="scientific">Schistosoma curassoni</name>
    <dbReference type="NCBI Taxonomy" id="6186"/>
    <lineage>
        <taxon>Eukaryota</taxon>
        <taxon>Metazoa</taxon>
        <taxon>Spiralia</taxon>
        <taxon>Lophotrochozoa</taxon>
        <taxon>Platyhelminthes</taxon>
        <taxon>Trematoda</taxon>
        <taxon>Digenea</taxon>
        <taxon>Strigeidida</taxon>
        <taxon>Schistosomatoidea</taxon>
        <taxon>Schistosomatidae</taxon>
        <taxon>Schistosoma</taxon>
    </lineage>
</organism>
<evidence type="ECO:0000313" key="2">
    <source>
        <dbReference type="Proteomes" id="UP000279833"/>
    </source>
</evidence>
<name>A0A183KRY8_9TREM</name>
<protein>
    <submittedName>
        <fullName evidence="1 3">Uncharacterized protein</fullName>
    </submittedName>
</protein>
<dbReference type="WBParaSite" id="SCUD_0001782701-mRNA-1">
    <property type="protein sequence ID" value="SCUD_0001782701-mRNA-1"/>
    <property type="gene ID" value="SCUD_0001782701"/>
</dbReference>
<proteinExistence type="predicted"/>
<gene>
    <name evidence="1" type="ORF">SCUD_LOCUS17824</name>
</gene>
<evidence type="ECO:0000313" key="3">
    <source>
        <dbReference type="WBParaSite" id="SCUD_0001782701-mRNA-1"/>
    </source>
</evidence>